<protein>
    <recommendedName>
        <fullName evidence="9">Ascorbate-specific PTS system EIIA component</fullName>
    </recommendedName>
    <alternativeName>
        <fullName evidence="10">Ascorbate-specific phosphotransferase enzyme IIA component</fullName>
    </alternativeName>
</protein>
<reference evidence="13" key="1">
    <citation type="submission" date="2023-07" db="EMBL/GenBank/DDBJ databases">
        <title>FDA dAtabase for Regulatory Grade micrObial Sequences (FDA-ARGOS): Supporting development and validation of Infectious Disease Dx tests.</title>
        <authorList>
            <person name="Sproer C."/>
            <person name="Gronow S."/>
            <person name="Severitt S."/>
            <person name="Schroder I."/>
            <person name="Tallon L."/>
            <person name="Sadzewicz L."/>
            <person name="Zhao X."/>
            <person name="Boylan J."/>
            <person name="Ott S."/>
            <person name="Bowen H."/>
            <person name="Vavikolanu K."/>
            <person name="Hazen T."/>
            <person name="Aluvathingal J."/>
            <person name="Nadendla S."/>
            <person name="Lowell S."/>
            <person name="Myers T."/>
            <person name="Yan Y."/>
        </authorList>
    </citation>
    <scope>NUCLEOTIDE SEQUENCE [LARGE SCALE GENOMIC DNA]</scope>
    <source>
        <strain evidence="13">FDAARGOS_1538</strain>
    </source>
</reference>
<keyword evidence="4" id="KW-0597">Phosphoprotein</keyword>
<dbReference type="PANTHER" id="PTHR36203">
    <property type="entry name" value="ASCORBATE-SPECIFIC PTS SYSTEM EIIA COMPONENT"/>
    <property type="match status" value="1"/>
</dbReference>
<comment type="caution">
    <text evidence="12">The sequence shown here is derived from an EMBL/GenBank/DDBJ whole genome shotgun (WGS) entry which is preliminary data.</text>
</comment>
<evidence type="ECO:0000256" key="1">
    <source>
        <dbReference type="ARBA" id="ARBA00004496"/>
    </source>
</evidence>
<dbReference type="Gene3D" id="3.40.930.10">
    <property type="entry name" value="Mannitol-specific EII, Chain A"/>
    <property type="match status" value="1"/>
</dbReference>
<evidence type="ECO:0000313" key="12">
    <source>
        <dbReference type="EMBL" id="MCA2096800.1"/>
    </source>
</evidence>
<dbReference type="PANTHER" id="PTHR36203:SF1">
    <property type="entry name" value="ASCORBATE-SPECIFIC PTS SYSTEM EIIA COMPONENT"/>
    <property type="match status" value="1"/>
</dbReference>
<evidence type="ECO:0000256" key="9">
    <source>
        <dbReference type="ARBA" id="ARBA00041175"/>
    </source>
</evidence>
<gene>
    <name evidence="12" type="ORF">LDJ82_07840</name>
</gene>
<keyword evidence="2" id="KW-0813">Transport</keyword>
<dbReference type="InterPro" id="IPR016152">
    <property type="entry name" value="PTrfase/Anion_transptr"/>
</dbReference>
<evidence type="ECO:0000256" key="3">
    <source>
        <dbReference type="ARBA" id="ARBA00022490"/>
    </source>
</evidence>
<evidence type="ECO:0000256" key="5">
    <source>
        <dbReference type="ARBA" id="ARBA00022679"/>
    </source>
</evidence>
<dbReference type="Pfam" id="PF00359">
    <property type="entry name" value="PTS_EIIA_2"/>
    <property type="match status" value="1"/>
</dbReference>
<dbReference type="CDD" id="cd00211">
    <property type="entry name" value="PTS_IIA_fru"/>
    <property type="match status" value="1"/>
</dbReference>
<keyword evidence="3" id="KW-0963">Cytoplasm</keyword>
<keyword evidence="6" id="KW-0598">Phosphotransferase system</keyword>
<evidence type="ECO:0000256" key="4">
    <source>
        <dbReference type="ARBA" id="ARBA00022553"/>
    </source>
</evidence>
<evidence type="ECO:0000256" key="6">
    <source>
        <dbReference type="ARBA" id="ARBA00022683"/>
    </source>
</evidence>
<dbReference type="RefSeq" id="WP_209770931.1">
    <property type="nucleotide sequence ID" value="NZ_JAGGLO010000001.1"/>
</dbReference>
<feature type="domain" description="PTS EIIA type-2" evidence="11">
    <location>
        <begin position="4"/>
        <end position="149"/>
    </location>
</feature>
<dbReference type="InterPro" id="IPR051351">
    <property type="entry name" value="Ascorbate-PTS_EIIA_comp"/>
</dbReference>
<comment type="subcellular location">
    <subcellularLocation>
        <location evidence="1">Cytoplasm</location>
    </subcellularLocation>
</comment>
<dbReference type="PROSITE" id="PS51094">
    <property type="entry name" value="PTS_EIIA_TYPE_2"/>
    <property type="match status" value="1"/>
</dbReference>
<name>A0ABS7YZC0_9FIRM</name>
<evidence type="ECO:0000256" key="10">
    <source>
        <dbReference type="ARBA" id="ARBA00042072"/>
    </source>
</evidence>
<dbReference type="InterPro" id="IPR002178">
    <property type="entry name" value="PTS_EIIA_type-2_dom"/>
</dbReference>
<dbReference type="Proteomes" id="UP001198374">
    <property type="component" value="Unassembled WGS sequence"/>
</dbReference>
<evidence type="ECO:0000256" key="8">
    <source>
        <dbReference type="ARBA" id="ARBA00037387"/>
    </source>
</evidence>
<keyword evidence="13" id="KW-1185">Reference proteome</keyword>
<keyword evidence="12" id="KW-0762">Sugar transport</keyword>
<evidence type="ECO:0000259" key="11">
    <source>
        <dbReference type="PROSITE" id="PS51094"/>
    </source>
</evidence>
<evidence type="ECO:0000256" key="2">
    <source>
        <dbReference type="ARBA" id="ARBA00022448"/>
    </source>
</evidence>
<comment type="function">
    <text evidence="8">The phosphoenolpyruvate-dependent sugar phosphotransferase system (sugar PTS), a major carbohydrate active transport system, catalyzes the phosphorylation of incoming sugar substrates concomitantly with their translocation across the cell membrane. The enzyme II UlaABC PTS system is involved in ascorbate transport.</text>
</comment>
<organism evidence="12 13">
    <name type="scientific">Anaerococcus degeneri</name>
    <dbReference type="NCBI Taxonomy" id="361500"/>
    <lineage>
        <taxon>Bacteria</taxon>
        <taxon>Bacillati</taxon>
        <taxon>Bacillota</taxon>
        <taxon>Tissierellia</taxon>
        <taxon>Tissierellales</taxon>
        <taxon>Peptoniphilaceae</taxon>
        <taxon>Anaerococcus</taxon>
    </lineage>
</organism>
<evidence type="ECO:0000256" key="7">
    <source>
        <dbReference type="ARBA" id="ARBA00022777"/>
    </source>
</evidence>
<dbReference type="SUPFAM" id="SSF55804">
    <property type="entry name" value="Phoshotransferase/anion transport protein"/>
    <property type="match status" value="1"/>
</dbReference>
<keyword evidence="7" id="KW-0418">Kinase</keyword>
<keyword evidence="5" id="KW-0808">Transferase</keyword>
<accession>A0ABS7YZC0</accession>
<dbReference type="EMBL" id="JAIWIY010000001">
    <property type="protein sequence ID" value="MCA2096800.1"/>
    <property type="molecule type" value="Genomic_DNA"/>
</dbReference>
<proteinExistence type="predicted"/>
<evidence type="ECO:0000313" key="13">
    <source>
        <dbReference type="Proteomes" id="UP001198374"/>
    </source>
</evidence>
<sequence length="151" mass="17146">MFDEIIGKGLYDFCEGFDSWEEAIEKSCEKLIEKDIVEENYPKQIIETVNKYGPYIVLVPGVAMPHCQENAEGVKDTAIAFMKVNKPVVFDKDDRDKDARLFFTVASVNPDKHLENIGALSEMLGDEEIIAALEEVNNLEDLLKVKEKFNI</sequence>